<dbReference type="Proteomes" id="UP000199267">
    <property type="component" value="Unassembled WGS sequence"/>
</dbReference>
<dbReference type="CDD" id="cd03809">
    <property type="entry name" value="GT4_MtfB-like"/>
    <property type="match status" value="2"/>
</dbReference>
<dbReference type="GO" id="GO:0016757">
    <property type="term" value="F:glycosyltransferase activity"/>
    <property type="evidence" value="ECO:0007669"/>
    <property type="project" value="InterPro"/>
</dbReference>
<protein>
    <submittedName>
        <fullName evidence="3">Glycosyltransferase involved in cell wall bisynthesis</fullName>
    </submittedName>
</protein>
<name>A0A1H9GQX1_9GAMM</name>
<reference evidence="3 4" key="1">
    <citation type="submission" date="2016-10" db="EMBL/GenBank/DDBJ databases">
        <authorList>
            <person name="de Groot N.N."/>
        </authorList>
    </citation>
    <scope>NUCLEOTIDE SEQUENCE [LARGE SCALE GENOMIC DNA]</scope>
    <source>
        <strain evidence="3 4">DSM 378</strain>
    </source>
</reference>
<dbReference type="Pfam" id="PF00534">
    <property type="entry name" value="Glycos_transf_1"/>
    <property type="match status" value="3"/>
</dbReference>
<dbReference type="InterPro" id="IPR001296">
    <property type="entry name" value="Glyco_trans_1"/>
</dbReference>
<sequence>MRIVIDLQGAQTESRFRGIGRYSLSLAQAIARNRGEHEIILALSGLFPETIETIRAAFEGVLPQENIRVWYAPGPVREMEPDNISRREVAQFIREAFLVSLKPDVIHISSLFEGYGDDAVTSIGCFDTVTPVSVSLYDLIPLLNPDHYLKPNPSYGQYYLRKIEYIKKAAIYLAISEYSRQEGFEYLGVSESNLVNISTAIDSHFQSIHVDEGVARQIFNKFGLARPFILYTGGADERKNLPRLIQAFAALPANVRNKYQLLLAGKVSQGEHLSLLNQAKSAGLRPDELCFTGYVTEEELVQLYNLCELFVFPSWHEGFGLPALEAMACGAPVIGANTSSLPEVIDLDLALFDPLDVSSITAKMTQALEDEALRAVLRAHGLQQAKRFSWDVSARRAITAFESLAKVQQRQPVSSLPPGRKPRLAFVSPLPPARTGIADYSSELLPALAEYYDLELVVAQDQVDDPWVNQYGKVRDVNWLYANFGEVDRVLYQIGNSPFHQHMLSLMQEIPGVVVLHDFYLSGLMAWQELHAGMEHVWTKALYDAHGYGAVRERYRDTESAKLRYPVNLHVLQYAQGLIVHSEFSKKLSRLWYEDSFTADWEVIPHLRSPAGESDKARIRQELGIGQEDFVICSFGFLDSTKLNHRLLEAWLGSALAMDKRCRLIFVGENHGGNYGERLLQIICKSRVADRVKITGFVSSELFKSYLAVTDLAVQLRTNSRGETSGAVLDCMNHALPIIVNANGSMADLNNEAVWMLPDEFEDMALVEAIETLWRDPDRCADMAKRASNIILTQHAPVVCAKRYAEAIERFNQQALTAVPALVHRIAAVTDFKPSDVEIRQFAKAISTTLPLMRPAKRLLLDISATCRTDLKTGIERVARALLLVLLDAPPEGFRIEPVYLSDTGSGWKYRYARHYILDLLGCSQGGLDDEIVEPESGDVLLGLDLSGDILVQANHAGLFAEYRAQGVSIYFMVHDILPVRMSNVFPPGADQSYMQWLQAVAHFDGVICVSRAVADDLSAWLVEEGISRAANQRSFGIFWSHHGADFACSAPSSGLPDDAEWTLQQLSSRPSFLMVGTIEPRKGYLQAIQAFGELWRNGEDINLVIVGREGWKPLLDEARRDIPETVDYLKSHPELNKRLFWLEGVSDEYLEKVYSTSSCLIAASYGEGFGLPLIEAAQHKLPIIARDIPVFREVAGEHAHYFKGLAAEDLAAAIDDWLRLYEEGRHPTSDSMPWLTWKESAERLKRVLLNTRAPVERSV</sequence>
<evidence type="ECO:0000313" key="3">
    <source>
        <dbReference type="EMBL" id="SEQ52492.1"/>
    </source>
</evidence>
<dbReference type="GO" id="GO:0009103">
    <property type="term" value="P:lipopolysaccharide biosynthetic process"/>
    <property type="evidence" value="ECO:0007669"/>
    <property type="project" value="TreeGrafter"/>
</dbReference>
<feature type="domain" description="Glycosyl transferase family 1" evidence="2">
    <location>
        <begin position="616"/>
        <end position="788"/>
    </location>
</feature>
<dbReference type="RefSeq" id="WP_090621234.1">
    <property type="nucleotide sequence ID" value="NZ_FOFJ01000012.1"/>
</dbReference>
<dbReference type="PANTHER" id="PTHR46401">
    <property type="entry name" value="GLYCOSYLTRANSFERASE WBBK-RELATED"/>
    <property type="match status" value="1"/>
</dbReference>
<evidence type="ECO:0000256" key="1">
    <source>
        <dbReference type="ARBA" id="ARBA00022679"/>
    </source>
</evidence>
<keyword evidence="1 3" id="KW-0808">Transferase</keyword>
<feature type="domain" description="Glycosyl transferase family 1" evidence="2">
    <location>
        <begin position="1070"/>
        <end position="1223"/>
    </location>
</feature>
<dbReference type="AlphaFoldDB" id="A0A1H9GQX1"/>
<feature type="domain" description="Glycosyl transferase family 1" evidence="2">
    <location>
        <begin position="225"/>
        <end position="379"/>
    </location>
</feature>
<evidence type="ECO:0000259" key="2">
    <source>
        <dbReference type="Pfam" id="PF00534"/>
    </source>
</evidence>
<gene>
    <name evidence="3" type="ORF">SAMN04244573_01754</name>
</gene>
<dbReference type="PANTHER" id="PTHR46401:SF2">
    <property type="entry name" value="GLYCOSYLTRANSFERASE WBBK-RELATED"/>
    <property type="match status" value="1"/>
</dbReference>
<proteinExistence type="predicted"/>
<dbReference type="Gene3D" id="3.40.50.2000">
    <property type="entry name" value="Glycogen Phosphorylase B"/>
    <property type="match status" value="4"/>
</dbReference>
<dbReference type="CDD" id="cd03801">
    <property type="entry name" value="GT4_PimA-like"/>
    <property type="match status" value="1"/>
</dbReference>
<evidence type="ECO:0000313" key="4">
    <source>
        <dbReference type="Proteomes" id="UP000199267"/>
    </source>
</evidence>
<organism evidence="3 4">
    <name type="scientific">Azotobacter beijerinckii</name>
    <dbReference type="NCBI Taxonomy" id="170623"/>
    <lineage>
        <taxon>Bacteria</taxon>
        <taxon>Pseudomonadati</taxon>
        <taxon>Pseudomonadota</taxon>
        <taxon>Gammaproteobacteria</taxon>
        <taxon>Pseudomonadales</taxon>
        <taxon>Pseudomonadaceae</taxon>
        <taxon>Azotobacter</taxon>
    </lineage>
</organism>
<dbReference type="SUPFAM" id="SSF53756">
    <property type="entry name" value="UDP-Glycosyltransferase/glycogen phosphorylase"/>
    <property type="match status" value="3"/>
</dbReference>
<dbReference type="EMBL" id="FOFJ01000012">
    <property type="protein sequence ID" value="SEQ52492.1"/>
    <property type="molecule type" value="Genomic_DNA"/>
</dbReference>
<accession>A0A1H9GQX1</accession>